<evidence type="ECO:0000313" key="2">
    <source>
        <dbReference type="Proteomes" id="UP000245698"/>
    </source>
</evidence>
<proteinExistence type="predicted"/>
<dbReference type="AlphaFoldDB" id="A0A2P9AMS2"/>
<name>A0A2P9AMS2_9HYPH</name>
<dbReference type="EMBL" id="FUIG01000036">
    <property type="protein sequence ID" value="SJM32420.1"/>
    <property type="molecule type" value="Genomic_DNA"/>
</dbReference>
<organism evidence="1 2">
    <name type="scientific">Mesorhizobium delmotii</name>
    <dbReference type="NCBI Taxonomy" id="1631247"/>
    <lineage>
        <taxon>Bacteria</taxon>
        <taxon>Pseudomonadati</taxon>
        <taxon>Pseudomonadota</taxon>
        <taxon>Alphaproteobacteria</taxon>
        <taxon>Hyphomicrobiales</taxon>
        <taxon>Phyllobacteriaceae</taxon>
        <taxon>Mesorhizobium</taxon>
    </lineage>
</organism>
<reference evidence="2" key="1">
    <citation type="submission" date="2016-12" db="EMBL/GenBank/DDBJ databases">
        <authorList>
            <person name="Brunel B."/>
        </authorList>
    </citation>
    <scope>NUCLEOTIDE SEQUENCE [LARGE SCALE GENOMIC DNA]</scope>
</reference>
<keyword evidence="2" id="KW-1185">Reference proteome</keyword>
<evidence type="ECO:0000313" key="1">
    <source>
        <dbReference type="EMBL" id="SJM32420.1"/>
    </source>
</evidence>
<accession>A0A2P9AMS2</accession>
<sequence length="58" mass="6187">MFEGPIIDGRIQNIASGFRALVTMPDEALPEATDALVEGLNALMPGYRIVSQAIAITK</sequence>
<dbReference type="RefSeq" id="WP_165848651.1">
    <property type="nucleotide sequence ID" value="NZ_FUIG01000036.1"/>
</dbReference>
<protein>
    <submittedName>
        <fullName evidence="1">Uncharacterized protein</fullName>
    </submittedName>
</protein>
<dbReference type="Proteomes" id="UP000245698">
    <property type="component" value="Unassembled WGS sequence"/>
</dbReference>
<gene>
    <name evidence="1" type="ORF">BQ8482_290015</name>
</gene>